<evidence type="ECO:0000313" key="2">
    <source>
        <dbReference type="Proteomes" id="UP001055172"/>
    </source>
</evidence>
<proteinExistence type="predicted"/>
<reference evidence="1 2" key="1">
    <citation type="submission" date="2021-07" db="EMBL/GenBank/DDBJ databases">
        <title>Genome data of Colletotrichum spaethianum.</title>
        <authorList>
            <person name="Utami Y.D."/>
            <person name="Hiruma K."/>
        </authorList>
    </citation>
    <scope>NUCLEOTIDE SEQUENCE [LARGE SCALE GENOMIC DNA]</scope>
    <source>
        <strain evidence="1 2">MAFF 242679</strain>
    </source>
</reference>
<evidence type="ECO:0000313" key="1">
    <source>
        <dbReference type="EMBL" id="GJC83781.1"/>
    </source>
</evidence>
<keyword evidence="2" id="KW-1185">Reference proteome</keyword>
<dbReference type="EMBL" id="BPPX01000012">
    <property type="protein sequence ID" value="GJC83781.1"/>
    <property type="molecule type" value="Genomic_DNA"/>
</dbReference>
<protein>
    <submittedName>
        <fullName evidence="1">Uncharacterized protein</fullName>
    </submittedName>
</protein>
<dbReference type="Proteomes" id="UP001055172">
    <property type="component" value="Unassembled WGS sequence"/>
</dbReference>
<comment type="caution">
    <text evidence="1">The sequence shown here is derived from an EMBL/GenBank/DDBJ whole genome shotgun (WGS) entry which is preliminary data.</text>
</comment>
<sequence>MHFTDFTKVVLYEDTDNCNPKPNSKVRWLRNTADECFTLGGDLQLTKCTHYTWNGQRLEEGDGCHGNYWPKSAGFKDIDAKGKVCYFWTEENCTGKRPEWWKMLSQHRRG</sequence>
<gene>
    <name evidence="1" type="ORF">ColLi_06619</name>
</gene>
<organism evidence="1 2">
    <name type="scientific">Colletotrichum liriopes</name>
    <dbReference type="NCBI Taxonomy" id="708192"/>
    <lineage>
        <taxon>Eukaryota</taxon>
        <taxon>Fungi</taxon>
        <taxon>Dikarya</taxon>
        <taxon>Ascomycota</taxon>
        <taxon>Pezizomycotina</taxon>
        <taxon>Sordariomycetes</taxon>
        <taxon>Hypocreomycetidae</taxon>
        <taxon>Glomerellales</taxon>
        <taxon>Glomerellaceae</taxon>
        <taxon>Colletotrichum</taxon>
        <taxon>Colletotrichum spaethianum species complex</taxon>
    </lineage>
</organism>
<name>A0AA37GNZ8_9PEZI</name>
<dbReference type="AlphaFoldDB" id="A0AA37GNZ8"/>
<accession>A0AA37GNZ8</accession>